<dbReference type="STRING" id="862908.BMS_3184"/>
<evidence type="ECO:0000259" key="3">
    <source>
        <dbReference type="Pfam" id="PF07992"/>
    </source>
</evidence>
<evidence type="ECO:0000256" key="1">
    <source>
        <dbReference type="ARBA" id="ARBA00022630"/>
    </source>
</evidence>
<dbReference type="GO" id="GO:0016491">
    <property type="term" value="F:oxidoreductase activity"/>
    <property type="evidence" value="ECO:0007669"/>
    <property type="project" value="UniProtKB-KW"/>
</dbReference>
<dbReference type="PATRIC" id="fig|862908.3.peg.3043"/>
<keyword evidence="2" id="KW-0560">Oxidoreductase</keyword>
<dbReference type="Pfam" id="PF07992">
    <property type="entry name" value="Pyr_redox_2"/>
    <property type="match status" value="1"/>
</dbReference>
<accession>E1X001</accession>
<dbReference type="HOGENOM" id="CLU_841368_0_0_7"/>
<dbReference type="PRINTS" id="PR00368">
    <property type="entry name" value="FADPNR"/>
</dbReference>
<evidence type="ECO:0000256" key="2">
    <source>
        <dbReference type="ARBA" id="ARBA00023002"/>
    </source>
</evidence>
<protein>
    <submittedName>
        <fullName evidence="4">Thioredoxin reductase</fullName>
    </submittedName>
</protein>
<dbReference type="InterPro" id="IPR036188">
    <property type="entry name" value="FAD/NAD-bd_sf"/>
</dbReference>
<dbReference type="PRINTS" id="PR00469">
    <property type="entry name" value="PNDRDTASEII"/>
</dbReference>
<proteinExistence type="predicted"/>
<dbReference type="Proteomes" id="UP000008963">
    <property type="component" value="Chromosome"/>
</dbReference>
<organism evidence="4 5">
    <name type="scientific">Halobacteriovorax marinus (strain ATCC BAA-682 / DSM 15412 / SJ)</name>
    <name type="common">Bacteriovorax marinus</name>
    <dbReference type="NCBI Taxonomy" id="862908"/>
    <lineage>
        <taxon>Bacteria</taxon>
        <taxon>Pseudomonadati</taxon>
        <taxon>Bdellovibrionota</taxon>
        <taxon>Bacteriovoracia</taxon>
        <taxon>Bacteriovoracales</taxon>
        <taxon>Halobacteriovoraceae</taxon>
        <taxon>Halobacteriovorax</taxon>
    </lineage>
</organism>
<dbReference type="AlphaFoldDB" id="E1X001"/>
<sequence length="330" mass="36969">MRRIILEKIYDVAVIGGGSAGVMATLRSVLNNDETILFPGTGKDKKKSRAMWVTKVENMPGHLEYKKGIENPNREQLDWLSKESDLKEKFVWQKNRGITELKKEGSLFELVDNKGDKYQAKYVILCTGVMDVQPKIDGDIAPVFPYANNQSIDYCLRCDGHHVYGKKTGIIGHTNGAGWVAAMLYERYQTPEMKIFTHGETPEFDDEVKGLIDKYGIEVYEGEIFSIHGDTKSGKLEGFEVEGEGIVEVEMSFVSLGMIVYNELAKSLGAEVDERGFVVTNNKGETNIENFYVAGDLRAGVKKQIYTAWDTAVDSADDINAKIRRGRRNA</sequence>
<dbReference type="SUPFAM" id="SSF51905">
    <property type="entry name" value="FAD/NAD(P)-binding domain"/>
    <property type="match status" value="1"/>
</dbReference>
<reference evidence="5" key="1">
    <citation type="journal article" date="2013" name="ISME J.">
        <title>A small predatory core genome in the divergent marine Bacteriovorax marinus SJ and the terrestrial Bdellovibrio bacteriovorus.</title>
        <authorList>
            <person name="Crossman L.C."/>
            <person name="Chen H."/>
            <person name="Cerdeno-Tarraga A.M."/>
            <person name="Brooks K."/>
            <person name="Quail M.A."/>
            <person name="Pineiro S.A."/>
            <person name="Hobley L."/>
            <person name="Sockett R.E."/>
            <person name="Bentley S.D."/>
            <person name="Parkhill J."/>
            <person name="Williams H.N."/>
            <person name="Stine O.C."/>
        </authorList>
    </citation>
    <scope>NUCLEOTIDE SEQUENCE [LARGE SCALE GENOMIC DNA]</scope>
    <source>
        <strain evidence="5">ATCC BAA-682 / DSM 15412 / SJ</strain>
    </source>
</reference>
<dbReference type="EMBL" id="FQ312005">
    <property type="protein sequence ID" value="CBW27937.1"/>
    <property type="molecule type" value="Genomic_DNA"/>
</dbReference>
<feature type="domain" description="FAD/NAD(P)-binding" evidence="3">
    <location>
        <begin position="10"/>
        <end position="313"/>
    </location>
</feature>
<dbReference type="PANTHER" id="PTHR48105">
    <property type="entry name" value="THIOREDOXIN REDUCTASE 1-RELATED-RELATED"/>
    <property type="match status" value="1"/>
</dbReference>
<evidence type="ECO:0000313" key="5">
    <source>
        <dbReference type="Proteomes" id="UP000008963"/>
    </source>
</evidence>
<dbReference type="KEGG" id="bmx:BMS_3184"/>
<dbReference type="InterPro" id="IPR050097">
    <property type="entry name" value="Ferredoxin-NADP_redctase_2"/>
</dbReference>
<evidence type="ECO:0000313" key="4">
    <source>
        <dbReference type="EMBL" id="CBW27937.1"/>
    </source>
</evidence>
<dbReference type="InterPro" id="IPR023753">
    <property type="entry name" value="FAD/NAD-binding_dom"/>
</dbReference>
<keyword evidence="1" id="KW-0285">Flavoprotein</keyword>
<keyword evidence="5" id="KW-1185">Reference proteome</keyword>
<dbReference type="eggNOG" id="COG0492">
    <property type="taxonomic scope" value="Bacteria"/>
</dbReference>
<gene>
    <name evidence="4" type="ordered locus">BMS_3184</name>
</gene>
<dbReference type="Gene3D" id="3.50.50.60">
    <property type="entry name" value="FAD/NAD(P)-binding domain"/>
    <property type="match status" value="2"/>
</dbReference>
<name>E1X001_HALMS</name>